<dbReference type="InterPro" id="IPR024171">
    <property type="entry name" value="SRK-like_kinase"/>
</dbReference>
<dbReference type="AlphaFoldDB" id="A0A1S3BQ78"/>
<dbReference type="GO" id="GO:0005524">
    <property type="term" value="F:ATP binding"/>
    <property type="evidence" value="ECO:0007669"/>
    <property type="project" value="UniProtKB-KW"/>
</dbReference>
<dbReference type="Pfam" id="PF01453">
    <property type="entry name" value="B_lectin"/>
    <property type="match status" value="1"/>
</dbReference>
<keyword evidence="9 17" id="KW-0067">ATP-binding</keyword>
<dbReference type="PROSITE" id="PS00108">
    <property type="entry name" value="PROTEIN_KINASE_ST"/>
    <property type="match status" value="1"/>
</dbReference>
<dbReference type="InterPro" id="IPR036426">
    <property type="entry name" value="Bulb-type_lectin_dom_sf"/>
</dbReference>
<keyword evidence="6" id="KW-0732">Signal</keyword>
<proteinExistence type="inferred from homology"/>
<sequence length="872" mass="98055">MSLCERMGQMFHFLVRNFKLRSLFENHLLINQSKVVQSFTDSLNVQSFFFIIFLCSFKIKAAQISSMIPPTLSLLLFLTSILAQTNATQIPTGSSLIADNSSVQPWLSPSNHFAFGFQNLDNDNRYLLAIWFYKVPENNIVWFAKSDDNNPVFAPKGSKIQLTASTGLVLRNPNGEEIWKSKPITSSISFATLNDTGNFMLVDSINGSIWESFSYPTDTLLPSQKLEVGGVLSSRKSLGNFLLGKFQFRLLGDGNAVLNTINLPYGYHYDAYYISNTFDPASTQNSGSEVIFHEFGFLYVLKRNGVQVNITQFSVGNPVEAYYYKATMNFDGVLTVSSYPKNTNGVVANGRWKDLFRIPDNICLSIENPIGSLGSGICGFNSICSLKSNGRPSCNCAQGYSFVDSNDEFGNCKPFIAQGCEDEDDKFNQNLYEMVDLQNTNWPMYDYERFPTMNEQTCKSSCLEDCFCVLAVFGGRDCWKKRLPLSNGRQDASITSVSFLKLRKNVSLESFPNGGGAPKKQTTTILVISVLFGSSVLMIFILLCFFVLKREILGKTCAKNFSSECNLISFAYMDIYKATNGFKEELGRGSCGIVYKGTTEVGDIAVKKLDRMFEAEREKEFRTEVNVIGQTHHKNLVRLLGYCDEGNNRMLVYQFMSNGSLSTFLFNNDLKPSWKLRTQIAYEIARGLLYLHEECGSHIIHCDIKPQNILLDDDCNAKISDFGLAKLLKMDQSRTETGIRGTKGYVAPDWFRSSPINAKVDVYSYGVLLLEIICCRRNVEMEVGDGAQGEREVLTDWAYDCYEQGRLDVLIEGDMEAIDDIVRVERFLKVAIWCIQEEPSKRPTMENVMLMLAGNLEVSLPPCPHYPFSSIV</sequence>
<evidence type="ECO:0000256" key="4">
    <source>
        <dbReference type="ARBA" id="ARBA00022679"/>
    </source>
</evidence>
<reference evidence="21" key="1">
    <citation type="submission" date="2025-05" db="UniProtKB">
        <authorList>
            <consortium name="RefSeq"/>
        </authorList>
    </citation>
    <scope>NUCLEOTIDE SEQUENCE [LARGE SCALE GENOMIC DNA]</scope>
</reference>
<protein>
    <recommendedName>
        <fullName evidence="17">Receptor-like serine/threonine-protein kinase</fullName>
        <ecNumber evidence="17">2.7.11.1</ecNumber>
    </recommendedName>
</protein>
<evidence type="ECO:0000313" key="22">
    <source>
        <dbReference type="RefSeq" id="XP_008451130.2"/>
    </source>
</evidence>
<feature type="domain" description="Bulb-type lectin" evidence="20">
    <location>
        <begin position="87"/>
        <end position="214"/>
    </location>
</feature>
<keyword evidence="21" id="KW-1185">Reference proteome</keyword>
<dbReference type="Gene3D" id="1.10.510.10">
    <property type="entry name" value="Transferase(Phosphotransferase) domain 1"/>
    <property type="match status" value="1"/>
</dbReference>
<dbReference type="eggNOG" id="ENOG502QQEW">
    <property type="taxonomic scope" value="Eukaryota"/>
</dbReference>
<dbReference type="PROSITE" id="PS50927">
    <property type="entry name" value="BULB_LECTIN"/>
    <property type="match status" value="1"/>
</dbReference>
<dbReference type="InterPro" id="IPR008271">
    <property type="entry name" value="Ser/Thr_kinase_AS"/>
</dbReference>
<dbReference type="InterPro" id="IPR001480">
    <property type="entry name" value="Bulb-type_lectin_dom"/>
</dbReference>
<dbReference type="PROSITE" id="PS50011">
    <property type="entry name" value="PROTEIN_KINASE_DOM"/>
    <property type="match status" value="1"/>
</dbReference>
<evidence type="ECO:0000313" key="21">
    <source>
        <dbReference type="Proteomes" id="UP001652600"/>
    </source>
</evidence>
<evidence type="ECO:0000256" key="8">
    <source>
        <dbReference type="ARBA" id="ARBA00022777"/>
    </source>
</evidence>
<dbReference type="Proteomes" id="UP001652600">
    <property type="component" value="Chromosome 2"/>
</dbReference>
<keyword evidence="5 18" id="KW-0812">Transmembrane</keyword>
<evidence type="ECO:0000256" key="17">
    <source>
        <dbReference type="PIRNR" id="PIRNR000641"/>
    </source>
</evidence>
<dbReference type="GeneID" id="103492509"/>
<dbReference type="Gene3D" id="3.30.200.20">
    <property type="entry name" value="Phosphorylase Kinase, domain 1"/>
    <property type="match status" value="1"/>
</dbReference>
<evidence type="ECO:0000256" key="10">
    <source>
        <dbReference type="ARBA" id="ARBA00022989"/>
    </source>
</evidence>
<keyword evidence="8 17" id="KW-0418">Kinase</keyword>
<dbReference type="CDD" id="cd14066">
    <property type="entry name" value="STKc_IRAK"/>
    <property type="match status" value="1"/>
</dbReference>
<keyword evidence="4 17" id="KW-0808">Transferase</keyword>
<evidence type="ECO:0000256" key="13">
    <source>
        <dbReference type="ARBA" id="ARBA00023170"/>
    </source>
</evidence>
<gene>
    <name evidence="22" type="primary">LOC103492509</name>
</gene>
<evidence type="ECO:0000259" key="19">
    <source>
        <dbReference type="PROSITE" id="PS50011"/>
    </source>
</evidence>
<evidence type="ECO:0000256" key="12">
    <source>
        <dbReference type="ARBA" id="ARBA00023157"/>
    </source>
</evidence>
<comment type="catalytic activity">
    <reaction evidence="16 17">
        <text>L-seryl-[protein] + ATP = O-phospho-L-seryl-[protein] + ADP + H(+)</text>
        <dbReference type="Rhea" id="RHEA:17989"/>
        <dbReference type="Rhea" id="RHEA-COMP:9863"/>
        <dbReference type="Rhea" id="RHEA-COMP:11604"/>
        <dbReference type="ChEBI" id="CHEBI:15378"/>
        <dbReference type="ChEBI" id="CHEBI:29999"/>
        <dbReference type="ChEBI" id="CHEBI:30616"/>
        <dbReference type="ChEBI" id="CHEBI:83421"/>
        <dbReference type="ChEBI" id="CHEBI:456216"/>
        <dbReference type="EC" id="2.7.11.1"/>
    </reaction>
</comment>
<evidence type="ECO:0000256" key="3">
    <source>
        <dbReference type="ARBA" id="ARBA00022536"/>
    </source>
</evidence>
<evidence type="ECO:0000256" key="9">
    <source>
        <dbReference type="ARBA" id="ARBA00022840"/>
    </source>
</evidence>
<dbReference type="PANTHER" id="PTHR47976">
    <property type="entry name" value="G-TYPE LECTIN S-RECEPTOR-LIKE SERINE/THREONINE-PROTEIN KINASE SD2-5"/>
    <property type="match status" value="1"/>
</dbReference>
<comment type="subcellular location">
    <subcellularLocation>
        <location evidence="1">Membrane</location>
        <topology evidence="1">Single-pass membrane protein</topology>
    </subcellularLocation>
</comment>
<evidence type="ECO:0000259" key="20">
    <source>
        <dbReference type="PROSITE" id="PS50927"/>
    </source>
</evidence>
<name>A0A1S3BQ78_CUCME</name>
<evidence type="ECO:0000256" key="6">
    <source>
        <dbReference type="ARBA" id="ARBA00022729"/>
    </source>
</evidence>
<reference evidence="22" key="2">
    <citation type="submission" date="2025-08" db="UniProtKB">
        <authorList>
            <consortium name="RefSeq"/>
        </authorList>
    </citation>
    <scope>IDENTIFICATION</scope>
    <source>
        <tissue evidence="22">Stem</tissue>
    </source>
</reference>
<dbReference type="GO" id="GO:0004674">
    <property type="term" value="F:protein serine/threonine kinase activity"/>
    <property type="evidence" value="ECO:0007669"/>
    <property type="project" value="UniProtKB-KW"/>
</dbReference>
<dbReference type="KEGG" id="cmo:103492509"/>
<keyword evidence="10 18" id="KW-1133">Transmembrane helix</keyword>
<dbReference type="FunCoup" id="A0A1S3BQ78">
    <property type="interactions" value="71"/>
</dbReference>
<dbReference type="PANTHER" id="PTHR47976:SF15">
    <property type="entry name" value="G-TYPE LECTIN S-RECEPTOR-LIKE SERINE_THREONINE-PROTEIN KINASE RLK1"/>
    <property type="match status" value="1"/>
</dbReference>
<evidence type="ECO:0000256" key="7">
    <source>
        <dbReference type="ARBA" id="ARBA00022741"/>
    </source>
</evidence>
<keyword evidence="7 17" id="KW-0547">Nucleotide-binding</keyword>
<evidence type="ECO:0000256" key="11">
    <source>
        <dbReference type="ARBA" id="ARBA00023136"/>
    </source>
</evidence>
<dbReference type="GO" id="GO:0030246">
    <property type="term" value="F:carbohydrate binding"/>
    <property type="evidence" value="ECO:0007669"/>
    <property type="project" value="UniProtKB-KW"/>
</dbReference>
<organism evidence="21 22">
    <name type="scientific">Cucumis melo</name>
    <name type="common">Muskmelon</name>
    <dbReference type="NCBI Taxonomy" id="3656"/>
    <lineage>
        <taxon>Eukaryota</taxon>
        <taxon>Viridiplantae</taxon>
        <taxon>Streptophyta</taxon>
        <taxon>Embryophyta</taxon>
        <taxon>Tracheophyta</taxon>
        <taxon>Spermatophyta</taxon>
        <taxon>Magnoliopsida</taxon>
        <taxon>eudicotyledons</taxon>
        <taxon>Gunneridae</taxon>
        <taxon>Pentapetalae</taxon>
        <taxon>rosids</taxon>
        <taxon>fabids</taxon>
        <taxon>Cucurbitales</taxon>
        <taxon>Cucurbitaceae</taxon>
        <taxon>Benincaseae</taxon>
        <taxon>Cucumis</taxon>
    </lineage>
</organism>
<accession>A0A1S3BQ78</accession>
<evidence type="ECO:0000256" key="2">
    <source>
        <dbReference type="ARBA" id="ARBA00022527"/>
    </source>
</evidence>
<keyword evidence="14" id="KW-0325">Glycoprotein</keyword>
<dbReference type="RefSeq" id="XP_008451130.2">
    <property type="nucleotide sequence ID" value="XM_008452908.3"/>
</dbReference>
<comment type="catalytic activity">
    <reaction evidence="15 17">
        <text>L-threonyl-[protein] + ATP = O-phospho-L-threonyl-[protein] + ADP + H(+)</text>
        <dbReference type="Rhea" id="RHEA:46608"/>
        <dbReference type="Rhea" id="RHEA-COMP:11060"/>
        <dbReference type="Rhea" id="RHEA-COMP:11605"/>
        <dbReference type="ChEBI" id="CHEBI:15378"/>
        <dbReference type="ChEBI" id="CHEBI:30013"/>
        <dbReference type="ChEBI" id="CHEBI:30616"/>
        <dbReference type="ChEBI" id="CHEBI:61977"/>
        <dbReference type="ChEBI" id="CHEBI:456216"/>
        <dbReference type="EC" id="2.7.11.1"/>
    </reaction>
</comment>
<dbReference type="InterPro" id="IPR011009">
    <property type="entry name" value="Kinase-like_dom_sf"/>
</dbReference>
<comment type="similarity">
    <text evidence="17">Belongs to the protein kinase superfamily. Ser/Thr protein kinase family.</text>
</comment>
<evidence type="ECO:0000256" key="18">
    <source>
        <dbReference type="SAM" id="Phobius"/>
    </source>
</evidence>
<evidence type="ECO:0000256" key="16">
    <source>
        <dbReference type="ARBA" id="ARBA00048679"/>
    </source>
</evidence>
<keyword evidence="13" id="KW-0675">Receptor</keyword>
<dbReference type="GO" id="GO:0106310">
    <property type="term" value="F:protein serine kinase activity"/>
    <property type="evidence" value="ECO:0007669"/>
    <property type="project" value="RHEA"/>
</dbReference>
<keyword evidence="2 17" id="KW-0723">Serine/threonine-protein kinase</keyword>
<evidence type="ECO:0000256" key="1">
    <source>
        <dbReference type="ARBA" id="ARBA00004167"/>
    </source>
</evidence>
<dbReference type="SUPFAM" id="SSF56112">
    <property type="entry name" value="Protein kinase-like (PK-like)"/>
    <property type="match status" value="1"/>
</dbReference>
<evidence type="ECO:0000256" key="5">
    <source>
        <dbReference type="ARBA" id="ARBA00022692"/>
    </source>
</evidence>
<dbReference type="Pfam" id="PF00069">
    <property type="entry name" value="Pkinase"/>
    <property type="match status" value="1"/>
</dbReference>
<feature type="transmembrane region" description="Helical" evidence="18">
    <location>
        <begin position="525"/>
        <end position="548"/>
    </location>
</feature>
<keyword evidence="11 18" id="KW-0472">Membrane</keyword>
<keyword evidence="12" id="KW-1015">Disulfide bond</keyword>
<feature type="domain" description="Protein kinase" evidence="19">
    <location>
        <begin position="580"/>
        <end position="869"/>
    </location>
</feature>
<keyword evidence="3" id="KW-0245">EGF-like domain</keyword>
<dbReference type="InterPro" id="IPR051343">
    <property type="entry name" value="G-type_lectin_kinases/EP1-like"/>
</dbReference>
<dbReference type="GO" id="GO:0016020">
    <property type="term" value="C:membrane"/>
    <property type="evidence" value="ECO:0007669"/>
    <property type="project" value="UniProtKB-SubCell"/>
</dbReference>
<dbReference type="PIRSF" id="PIRSF000641">
    <property type="entry name" value="SRK"/>
    <property type="match status" value="1"/>
</dbReference>
<dbReference type="SMART" id="SM00108">
    <property type="entry name" value="B_lectin"/>
    <property type="match status" value="1"/>
</dbReference>
<evidence type="ECO:0000256" key="14">
    <source>
        <dbReference type="ARBA" id="ARBA00023180"/>
    </source>
</evidence>
<dbReference type="Gene3D" id="2.90.10.10">
    <property type="entry name" value="Bulb-type lectin domain"/>
    <property type="match status" value="2"/>
</dbReference>
<dbReference type="EC" id="2.7.11.1" evidence="17"/>
<dbReference type="SUPFAM" id="SSF51110">
    <property type="entry name" value="alpha-D-mannose-specific plant lectins"/>
    <property type="match status" value="1"/>
</dbReference>
<evidence type="ECO:0000256" key="15">
    <source>
        <dbReference type="ARBA" id="ARBA00047899"/>
    </source>
</evidence>
<dbReference type="InterPro" id="IPR000719">
    <property type="entry name" value="Prot_kinase_dom"/>
</dbReference>
<dbReference type="SMART" id="SM00220">
    <property type="entry name" value="S_TKc"/>
    <property type="match status" value="1"/>
</dbReference>
<dbReference type="InParanoid" id="A0A1S3BQ78"/>